<dbReference type="AlphaFoldDB" id="A0A561QVX0"/>
<gene>
    <name evidence="3" type="ORF">FHW37_103388</name>
</gene>
<reference evidence="3 4" key="1">
    <citation type="submission" date="2019-06" db="EMBL/GenBank/DDBJ databases">
        <title>Sorghum-associated microbial communities from plants grown in Nebraska, USA.</title>
        <authorList>
            <person name="Schachtman D."/>
        </authorList>
    </citation>
    <scope>NUCLEOTIDE SEQUENCE [LARGE SCALE GENOMIC DNA]</scope>
    <source>
        <strain evidence="3 4">1225</strain>
    </source>
</reference>
<feature type="domain" description="Glycosyltransferase subfamily 4-like N-terminal" evidence="2">
    <location>
        <begin position="12"/>
        <end position="148"/>
    </location>
</feature>
<evidence type="ECO:0000313" key="3">
    <source>
        <dbReference type="EMBL" id="TWF54520.1"/>
    </source>
</evidence>
<sequence>MKVMHIHFGKDGGAERFFVNLANALHDRGVEQRMLIRPDRSWRKEIEACGPIYEGVFRRISLSRFILSARMNRILKDFQPDVIMAWQLRASRFMPKYKNARRISRLGDYPEHLDYYRNVETLVCITPDIARKVREFGWQRNVEVIPNFTRAKPGAPISRAQLQTPENAFVVIGMGRFVKRKGFDTLMRAVAKLDGAYLWLLGDGPERENLEALAGELGLRDRIRFTGWRTDAYSYLAAADAFSITSLHEPLGNVCFEGWGAGKPTVSSRAEGPAWVMTDGEDALMVDCGDADQLAAALVRVRDDAGLREKLVEGGRRTLETRFSEEVITRTYLRLFETGSTAE</sequence>
<accession>A0A561QVX0</accession>
<dbReference type="Proteomes" id="UP000320653">
    <property type="component" value="Unassembled WGS sequence"/>
</dbReference>
<keyword evidence="3" id="KW-0808">Transferase</keyword>
<dbReference type="RefSeq" id="WP_145636844.1">
    <property type="nucleotide sequence ID" value="NZ_VIWP01000003.1"/>
</dbReference>
<dbReference type="PANTHER" id="PTHR12526:SF630">
    <property type="entry name" value="GLYCOSYLTRANSFERASE"/>
    <property type="match status" value="1"/>
</dbReference>
<evidence type="ECO:0000259" key="2">
    <source>
        <dbReference type="Pfam" id="PF13439"/>
    </source>
</evidence>
<dbReference type="EMBL" id="VIWP01000003">
    <property type="protein sequence ID" value="TWF54520.1"/>
    <property type="molecule type" value="Genomic_DNA"/>
</dbReference>
<dbReference type="GO" id="GO:0016757">
    <property type="term" value="F:glycosyltransferase activity"/>
    <property type="evidence" value="ECO:0007669"/>
    <property type="project" value="InterPro"/>
</dbReference>
<keyword evidence="4" id="KW-1185">Reference proteome</keyword>
<dbReference type="InterPro" id="IPR028098">
    <property type="entry name" value="Glyco_trans_4-like_N"/>
</dbReference>
<name>A0A561QVX0_9HYPH</name>
<comment type="caution">
    <text evidence="3">The sequence shown here is derived from an EMBL/GenBank/DDBJ whole genome shotgun (WGS) entry which is preliminary data.</text>
</comment>
<evidence type="ECO:0000313" key="4">
    <source>
        <dbReference type="Proteomes" id="UP000320653"/>
    </source>
</evidence>
<dbReference type="Pfam" id="PF00534">
    <property type="entry name" value="Glycos_transf_1"/>
    <property type="match status" value="1"/>
</dbReference>
<dbReference type="Pfam" id="PF13439">
    <property type="entry name" value="Glyco_transf_4"/>
    <property type="match status" value="1"/>
</dbReference>
<organism evidence="3 4">
    <name type="scientific">Neorhizobium alkalisoli</name>
    <dbReference type="NCBI Taxonomy" id="528178"/>
    <lineage>
        <taxon>Bacteria</taxon>
        <taxon>Pseudomonadati</taxon>
        <taxon>Pseudomonadota</taxon>
        <taxon>Alphaproteobacteria</taxon>
        <taxon>Hyphomicrobiales</taxon>
        <taxon>Rhizobiaceae</taxon>
        <taxon>Rhizobium/Agrobacterium group</taxon>
        <taxon>Neorhizobium</taxon>
    </lineage>
</organism>
<protein>
    <submittedName>
        <fullName evidence="3">Glycosyltransferase involved in cell wall biosynthesis</fullName>
    </submittedName>
</protein>
<evidence type="ECO:0000259" key="1">
    <source>
        <dbReference type="Pfam" id="PF00534"/>
    </source>
</evidence>
<dbReference type="OrthoDB" id="529131at2"/>
<feature type="domain" description="Glycosyl transferase family 1" evidence="1">
    <location>
        <begin position="158"/>
        <end position="317"/>
    </location>
</feature>
<dbReference type="PANTHER" id="PTHR12526">
    <property type="entry name" value="GLYCOSYLTRANSFERASE"/>
    <property type="match status" value="1"/>
</dbReference>
<dbReference type="CDD" id="cd03811">
    <property type="entry name" value="GT4_GT28_WabH-like"/>
    <property type="match status" value="1"/>
</dbReference>
<dbReference type="InterPro" id="IPR001296">
    <property type="entry name" value="Glyco_trans_1"/>
</dbReference>
<dbReference type="Gene3D" id="3.40.50.2000">
    <property type="entry name" value="Glycogen Phosphorylase B"/>
    <property type="match status" value="2"/>
</dbReference>
<dbReference type="SUPFAM" id="SSF53756">
    <property type="entry name" value="UDP-Glycosyltransferase/glycogen phosphorylase"/>
    <property type="match status" value="1"/>
</dbReference>
<proteinExistence type="predicted"/>